<keyword evidence="3" id="KW-0813">Transport</keyword>
<dbReference type="InterPro" id="IPR003593">
    <property type="entry name" value="AAA+_ATPase"/>
</dbReference>
<dbReference type="PROSITE" id="PS00211">
    <property type="entry name" value="ABC_TRANSPORTER_1"/>
    <property type="match status" value="2"/>
</dbReference>
<dbReference type="PROSITE" id="PS50893">
    <property type="entry name" value="ABC_TRANSPORTER_2"/>
    <property type="match status" value="2"/>
</dbReference>
<dbReference type="SUPFAM" id="SSF52540">
    <property type="entry name" value="P-loop containing nucleoside triphosphate hydrolases"/>
    <property type="match status" value="2"/>
</dbReference>
<dbReference type="FunFam" id="3.40.50.300:FF:000016">
    <property type="entry name" value="Oligopeptide ABC transporter ATP-binding component"/>
    <property type="match status" value="1"/>
</dbReference>
<dbReference type="KEGG" id="afy:BW247_03955"/>
<reference evidence="11 12" key="1">
    <citation type="submission" date="2017-01" db="EMBL/GenBank/DDBJ databases">
        <title>Draft sequence of Acidihalobacter ferrooxidans strain DSM 14175 (strain V8).</title>
        <authorList>
            <person name="Khaleque H.N."/>
            <person name="Ramsay J.P."/>
            <person name="Murphy R.J.T."/>
            <person name="Kaksonen A.H."/>
            <person name="Boxall N.J."/>
            <person name="Watkin E.L.J."/>
        </authorList>
    </citation>
    <scope>NUCLEOTIDE SEQUENCE [LARGE SCALE GENOMIC DNA]</scope>
    <source>
        <strain evidence="11 12">V8</strain>
    </source>
</reference>
<dbReference type="NCBIfam" id="TIGR01727">
    <property type="entry name" value="oligo_HPY"/>
    <property type="match status" value="2"/>
</dbReference>
<proteinExistence type="inferred from homology"/>
<comment type="similarity">
    <text evidence="2">Belongs to the ABC transporter superfamily.</text>
</comment>
<dbReference type="GO" id="GO:0016887">
    <property type="term" value="F:ATP hydrolysis activity"/>
    <property type="evidence" value="ECO:0007669"/>
    <property type="project" value="InterPro"/>
</dbReference>
<feature type="domain" description="ABC transporter" evidence="10">
    <location>
        <begin position="9"/>
        <end position="257"/>
    </location>
</feature>
<keyword evidence="4" id="KW-1003">Cell membrane</keyword>
<dbReference type="CDD" id="cd03257">
    <property type="entry name" value="ABC_NikE_OppD_transporters"/>
    <property type="match status" value="2"/>
</dbReference>
<dbReference type="RefSeq" id="WP_076835893.1">
    <property type="nucleotide sequence ID" value="NZ_CP019434.1"/>
</dbReference>
<dbReference type="EC" id="7.4.2.9" evidence="8"/>
<keyword evidence="7" id="KW-0472">Membrane</keyword>
<dbReference type="Pfam" id="PF00005">
    <property type="entry name" value="ABC_tran"/>
    <property type="match status" value="2"/>
</dbReference>
<evidence type="ECO:0000256" key="5">
    <source>
        <dbReference type="ARBA" id="ARBA00022741"/>
    </source>
</evidence>
<dbReference type="InterPro" id="IPR003439">
    <property type="entry name" value="ABC_transporter-like_ATP-bd"/>
</dbReference>
<dbReference type="GO" id="GO:0005886">
    <property type="term" value="C:plasma membrane"/>
    <property type="evidence" value="ECO:0007669"/>
    <property type="project" value="UniProtKB-SubCell"/>
</dbReference>
<name>A0A1P8UES4_9GAMM</name>
<evidence type="ECO:0000256" key="9">
    <source>
        <dbReference type="ARBA" id="ARBA00047356"/>
    </source>
</evidence>
<evidence type="ECO:0000256" key="1">
    <source>
        <dbReference type="ARBA" id="ARBA00004417"/>
    </source>
</evidence>
<dbReference type="GO" id="GO:0005524">
    <property type="term" value="F:ATP binding"/>
    <property type="evidence" value="ECO:0007669"/>
    <property type="project" value="UniProtKB-KW"/>
</dbReference>
<dbReference type="AlphaFoldDB" id="A0A1P8UES4"/>
<evidence type="ECO:0000313" key="11">
    <source>
        <dbReference type="EMBL" id="APZ42347.1"/>
    </source>
</evidence>
<comment type="catalytic activity">
    <reaction evidence="9">
        <text>a dipeptide(out) + ATP + H2O = a dipeptide(in) + ADP + phosphate + H(+)</text>
        <dbReference type="Rhea" id="RHEA:23120"/>
        <dbReference type="ChEBI" id="CHEBI:15377"/>
        <dbReference type="ChEBI" id="CHEBI:15378"/>
        <dbReference type="ChEBI" id="CHEBI:30616"/>
        <dbReference type="ChEBI" id="CHEBI:43474"/>
        <dbReference type="ChEBI" id="CHEBI:90799"/>
        <dbReference type="ChEBI" id="CHEBI:456216"/>
        <dbReference type="EC" id="7.4.2.9"/>
    </reaction>
</comment>
<dbReference type="STRING" id="1765967.BW247_03955"/>
<keyword evidence="5" id="KW-0547">Nucleotide-binding</keyword>
<evidence type="ECO:0000313" key="12">
    <source>
        <dbReference type="Proteomes" id="UP000243807"/>
    </source>
</evidence>
<dbReference type="Gene3D" id="3.40.50.300">
    <property type="entry name" value="P-loop containing nucleotide triphosphate hydrolases"/>
    <property type="match status" value="2"/>
</dbReference>
<dbReference type="InterPro" id="IPR017871">
    <property type="entry name" value="ABC_transporter-like_CS"/>
</dbReference>
<dbReference type="SMART" id="SM00382">
    <property type="entry name" value="AAA"/>
    <property type="match status" value="2"/>
</dbReference>
<accession>A0A1P8UES4</accession>
<dbReference type="PANTHER" id="PTHR43297:SF2">
    <property type="entry name" value="DIPEPTIDE TRANSPORT ATP-BINDING PROTEIN DPPD"/>
    <property type="match status" value="1"/>
</dbReference>
<dbReference type="InterPro" id="IPR013563">
    <property type="entry name" value="Oligopep_ABC_C"/>
</dbReference>
<dbReference type="Proteomes" id="UP000243807">
    <property type="component" value="Chromosome"/>
</dbReference>
<dbReference type="NCBIfam" id="NF008453">
    <property type="entry name" value="PRK11308.1"/>
    <property type="match status" value="2"/>
</dbReference>
<dbReference type="GO" id="GO:0055085">
    <property type="term" value="P:transmembrane transport"/>
    <property type="evidence" value="ECO:0007669"/>
    <property type="project" value="UniProtKB-ARBA"/>
</dbReference>
<dbReference type="PANTHER" id="PTHR43297">
    <property type="entry name" value="OLIGOPEPTIDE TRANSPORT ATP-BINDING PROTEIN APPD"/>
    <property type="match status" value="1"/>
</dbReference>
<evidence type="ECO:0000259" key="10">
    <source>
        <dbReference type="PROSITE" id="PS50893"/>
    </source>
</evidence>
<feature type="domain" description="ABC transporter" evidence="10">
    <location>
        <begin position="352"/>
        <end position="589"/>
    </location>
</feature>
<keyword evidence="12" id="KW-1185">Reference proteome</keyword>
<evidence type="ECO:0000256" key="6">
    <source>
        <dbReference type="ARBA" id="ARBA00022840"/>
    </source>
</evidence>
<organism evidence="11 12">
    <name type="scientific">Acidihalobacter ferrooxydans</name>
    <dbReference type="NCBI Taxonomy" id="1765967"/>
    <lineage>
        <taxon>Bacteria</taxon>
        <taxon>Pseudomonadati</taxon>
        <taxon>Pseudomonadota</taxon>
        <taxon>Gammaproteobacteria</taxon>
        <taxon>Chromatiales</taxon>
        <taxon>Ectothiorhodospiraceae</taxon>
        <taxon>Acidihalobacter</taxon>
    </lineage>
</organism>
<evidence type="ECO:0000256" key="8">
    <source>
        <dbReference type="ARBA" id="ARBA00038852"/>
    </source>
</evidence>
<gene>
    <name evidence="11" type="ORF">BW247_03955</name>
</gene>
<evidence type="ECO:0000256" key="7">
    <source>
        <dbReference type="ARBA" id="ARBA00023136"/>
    </source>
</evidence>
<keyword evidence="6 11" id="KW-0067">ATP-binding</keyword>
<comment type="subcellular location">
    <subcellularLocation>
        <location evidence="1">Cell inner membrane</location>
        <topology evidence="1">Peripheral membrane protein</topology>
    </subcellularLocation>
</comment>
<protein>
    <recommendedName>
        <fullName evidence="8">ABC-type dipeptide transporter</fullName>
        <ecNumber evidence="8">7.4.2.9</ecNumber>
    </recommendedName>
</protein>
<sequence length="667" mass="71705">MSEPPLIAIDSLSIAYRRAKHWHRAVSDLTLRIAPGAAYGLVGESGCGKSTAAMALLRYLPRNGRIESGRITFDGQDLLALSAEQLRQLRGNRIGMVYQHPGSALNPALRIGRQIAEMYTTHRTLDRRDAHTAAIDMLGRLQIADPAQVAMLYPHELSGGMQQRVVIAMALATDPDLLILDEPTTALDATVQAEILDLFAALRREFSAALLFISHNLGVVRQVCDRIGVMYAGELVEEGPADGVFLRPRHPYTAALLACIPDTTGPALAGRVPLAHIPGLLPEPGTAIQGCRFRERCTLAQADCAVRRPPFVVTGEAQLSLCLHADTVPEPRAAQAANTVDVTAPERRPTLLQAHGLRLAYGDTTVLREINLELASGETFGLVGESGSGKTTLAKLLAGLLRPDAGALSLAGDTLANLAARRTRTQRRALQMVFQSPDGTLNPSHRVGSILKRAIKVLGKNADTAARLQALLLDTSLPDAVARRRPAALSGGQRQRVAIARAFAGQPELVILDEPTSALDVSVQATILNLLAELQREHGVSYLFITHDLAVVYHLAHRIGVMYLGELVEVGPTAQVFAPPYHPYTEALLAAAPRLHGDDRPAAPRLRGQNPGAANRPAGCAFHTRCPHSRAVCTDQAPPSRATGHGHTILCHIPLDELRGLQSERRD</sequence>
<dbReference type="GO" id="GO:0015833">
    <property type="term" value="P:peptide transport"/>
    <property type="evidence" value="ECO:0007669"/>
    <property type="project" value="InterPro"/>
</dbReference>
<evidence type="ECO:0000256" key="2">
    <source>
        <dbReference type="ARBA" id="ARBA00005417"/>
    </source>
</evidence>
<dbReference type="InterPro" id="IPR027417">
    <property type="entry name" value="P-loop_NTPase"/>
</dbReference>
<dbReference type="InterPro" id="IPR050388">
    <property type="entry name" value="ABC_Ni/Peptide_Import"/>
</dbReference>
<evidence type="ECO:0000256" key="3">
    <source>
        <dbReference type="ARBA" id="ARBA00022448"/>
    </source>
</evidence>
<dbReference type="EMBL" id="CP019434">
    <property type="protein sequence ID" value="APZ42347.1"/>
    <property type="molecule type" value="Genomic_DNA"/>
</dbReference>
<dbReference type="OrthoDB" id="9784450at2"/>
<evidence type="ECO:0000256" key="4">
    <source>
        <dbReference type="ARBA" id="ARBA00022475"/>
    </source>
</evidence>
<dbReference type="NCBIfam" id="NF007739">
    <property type="entry name" value="PRK10419.1"/>
    <property type="match status" value="2"/>
</dbReference>
<dbReference type="Pfam" id="PF08352">
    <property type="entry name" value="oligo_HPY"/>
    <property type="match status" value="2"/>
</dbReference>